<dbReference type="PROSITE" id="PS50213">
    <property type="entry name" value="FAS1"/>
    <property type="match status" value="1"/>
</dbReference>
<dbReference type="GO" id="GO:0007155">
    <property type="term" value="P:cell adhesion"/>
    <property type="evidence" value="ECO:0007669"/>
    <property type="project" value="TreeGrafter"/>
</dbReference>
<dbReference type="InterPro" id="IPR036378">
    <property type="entry name" value="FAS1_dom_sf"/>
</dbReference>
<dbReference type="GO" id="GO:0031012">
    <property type="term" value="C:extracellular matrix"/>
    <property type="evidence" value="ECO:0007669"/>
    <property type="project" value="TreeGrafter"/>
</dbReference>
<protein>
    <submittedName>
        <fullName evidence="5">Uncaracterized surface protein containing fasciclin (FAS1) repeats</fullName>
    </submittedName>
</protein>
<dbReference type="PANTHER" id="PTHR10900:SF77">
    <property type="entry name" value="FI19380P1"/>
    <property type="match status" value="1"/>
</dbReference>
<sequence length="234" mass="23648">MRISRTLLALSMTSVLALTACGGEAEEVAAEPTTAAETSDAEAAEETSEDMDDDMDDDMDTATEDAMGDPAANLVGAGCADYAAAVPDGAGSVAGMAQDPVAVAASNNPLLTTLVAAVSGQVNPDVDLVDTLNGDEFTVFAPVDDAFAQIDAETMGTLEEDADLLSSILTYHVVPGQLTPEQVVGEQTTVQGGTVEVAGSGDELTVNGATVICGGVQTANATVYLIDEVLMPQG</sequence>
<evidence type="ECO:0000256" key="3">
    <source>
        <dbReference type="SAM" id="SignalP"/>
    </source>
</evidence>
<feature type="domain" description="FAS1" evidence="4">
    <location>
        <begin position="98"/>
        <end position="230"/>
    </location>
</feature>
<dbReference type="AlphaFoldDB" id="A0A285VLQ2"/>
<dbReference type="PROSITE" id="PS51257">
    <property type="entry name" value="PROKAR_LIPOPROTEIN"/>
    <property type="match status" value="1"/>
</dbReference>
<dbReference type="RefSeq" id="WP_097187753.1">
    <property type="nucleotide sequence ID" value="NZ_OBQK01000004.1"/>
</dbReference>
<dbReference type="PANTHER" id="PTHR10900">
    <property type="entry name" value="PERIOSTIN-RELATED"/>
    <property type="match status" value="1"/>
</dbReference>
<feature type="signal peptide" evidence="3">
    <location>
        <begin position="1"/>
        <end position="25"/>
    </location>
</feature>
<dbReference type="InterPro" id="IPR000782">
    <property type="entry name" value="FAS1_domain"/>
</dbReference>
<feature type="compositionally biased region" description="Acidic residues" evidence="2">
    <location>
        <begin position="39"/>
        <end position="67"/>
    </location>
</feature>
<dbReference type="SUPFAM" id="SSF82153">
    <property type="entry name" value="FAS1 domain"/>
    <property type="match status" value="1"/>
</dbReference>
<dbReference type="GO" id="GO:0005615">
    <property type="term" value="C:extracellular space"/>
    <property type="evidence" value="ECO:0007669"/>
    <property type="project" value="TreeGrafter"/>
</dbReference>
<evidence type="ECO:0000256" key="1">
    <source>
        <dbReference type="ARBA" id="ARBA00022729"/>
    </source>
</evidence>
<evidence type="ECO:0000313" key="5">
    <source>
        <dbReference type="EMBL" id="SOC55014.1"/>
    </source>
</evidence>
<evidence type="ECO:0000256" key="2">
    <source>
        <dbReference type="SAM" id="MobiDB-lite"/>
    </source>
</evidence>
<dbReference type="InterPro" id="IPR050904">
    <property type="entry name" value="Adhesion/Biosynth-related"/>
</dbReference>
<gene>
    <name evidence="5" type="ORF">SAMN05421879_104109</name>
</gene>
<dbReference type="Pfam" id="PF02469">
    <property type="entry name" value="Fasciclin"/>
    <property type="match status" value="1"/>
</dbReference>
<dbReference type="EMBL" id="OBQK01000004">
    <property type="protein sequence ID" value="SOC55014.1"/>
    <property type="molecule type" value="Genomic_DNA"/>
</dbReference>
<dbReference type="Gene3D" id="2.30.180.10">
    <property type="entry name" value="FAS1 domain"/>
    <property type="match status" value="1"/>
</dbReference>
<keyword evidence="1 3" id="KW-0732">Signal</keyword>
<feature type="chain" id="PRO_5012334785" evidence="3">
    <location>
        <begin position="26"/>
        <end position="234"/>
    </location>
</feature>
<name>A0A285VLQ2_9MICO</name>
<dbReference type="GO" id="GO:0050839">
    <property type="term" value="F:cell adhesion molecule binding"/>
    <property type="evidence" value="ECO:0007669"/>
    <property type="project" value="TreeGrafter"/>
</dbReference>
<dbReference type="GO" id="GO:0030198">
    <property type="term" value="P:extracellular matrix organization"/>
    <property type="evidence" value="ECO:0007669"/>
    <property type="project" value="TreeGrafter"/>
</dbReference>
<dbReference type="Proteomes" id="UP000219688">
    <property type="component" value="Unassembled WGS sequence"/>
</dbReference>
<feature type="region of interest" description="Disordered" evidence="2">
    <location>
        <begin position="27"/>
        <end position="69"/>
    </location>
</feature>
<organism evidence="5 6">
    <name type="scientific">Ornithinimicrobium cerasi</name>
    <dbReference type="NCBI Taxonomy" id="2248773"/>
    <lineage>
        <taxon>Bacteria</taxon>
        <taxon>Bacillati</taxon>
        <taxon>Actinomycetota</taxon>
        <taxon>Actinomycetes</taxon>
        <taxon>Micrococcales</taxon>
        <taxon>Ornithinimicrobiaceae</taxon>
        <taxon>Ornithinimicrobium</taxon>
    </lineage>
</organism>
<dbReference type="FunFam" id="2.30.180.10:FF:000019">
    <property type="entry name" value="Cell surface lipoprotein"/>
    <property type="match status" value="1"/>
</dbReference>
<dbReference type="SMART" id="SM00554">
    <property type="entry name" value="FAS1"/>
    <property type="match status" value="1"/>
</dbReference>
<keyword evidence="6" id="KW-1185">Reference proteome</keyword>
<proteinExistence type="predicted"/>
<evidence type="ECO:0000313" key="6">
    <source>
        <dbReference type="Proteomes" id="UP000219688"/>
    </source>
</evidence>
<accession>A0A285VLQ2</accession>
<reference evidence="6" key="1">
    <citation type="submission" date="2017-08" db="EMBL/GenBank/DDBJ databases">
        <authorList>
            <person name="Varghese N."/>
            <person name="Submissions S."/>
        </authorList>
    </citation>
    <scope>NUCLEOTIDE SEQUENCE [LARGE SCALE GENOMIC DNA]</scope>
    <source>
        <strain evidence="6">USBA17B2</strain>
    </source>
</reference>
<evidence type="ECO:0000259" key="4">
    <source>
        <dbReference type="PROSITE" id="PS50213"/>
    </source>
</evidence>